<reference evidence="2" key="2">
    <citation type="submission" date="2020-10" db="EMBL/GenBank/DDBJ databases">
        <authorList>
            <person name="Cooper E.A."/>
            <person name="Brenton Z.W."/>
            <person name="Flinn B.S."/>
            <person name="Jenkins J."/>
            <person name="Shu S."/>
            <person name="Flowers D."/>
            <person name="Luo F."/>
            <person name="Wang Y."/>
            <person name="Xia P."/>
            <person name="Barry K."/>
            <person name="Daum C."/>
            <person name="Lipzen A."/>
            <person name="Yoshinaga Y."/>
            <person name="Schmutz J."/>
            <person name="Saski C."/>
            <person name="Vermerris W."/>
            <person name="Kresovich S."/>
        </authorList>
    </citation>
    <scope>NUCLEOTIDE SEQUENCE</scope>
</reference>
<feature type="region of interest" description="Disordered" evidence="1">
    <location>
        <begin position="270"/>
        <end position="290"/>
    </location>
</feature>
<organism evidence="2 3">
    <name type="scientific">Sorghum bicolor</name>
    <name type="common">Sorghum</name>
    <name type="synonym">Sorghum vulgare</name>
    <dbReference type="NCBI Taxonomy" id="4558"/>
    <lineage>
        <taxon>Eukaryota</taxon>
        <taxon>Viridiplantae</taxon>
        <taxon>Streptophyta</taxon>
        <taxon>Embryophyta</taxon>
        <taxon>Tracheophyta</taxon>
        <taxon>Spermatophyta</taxon>
        <taxon>Magnoliopsida</taxon>
        <taxon>Liliopsida</taxon>
        <taxon>Poales</taxon>
        <taxon>Poaceae</taxon>
        <taxon>PACMAD clade</taxon>
        <taxon>Panicoideae</taxon>
        <taxon>Andropogonodae</taxon>
        <taxon>Andropogoneae</taxon>
        <taxon>Sorghinae</taxon>
        <taxon>Sorghum</taxon>
    </lineage>
</organism>
<feature type="compositionally biased region" description="Polar residues" evidence="1">
    <location>
        <begin position="77"/>
        <end position="88"/>
    </location>
</feature>
<name>A0A921QD83_SORBI</name>
<evidence type="ECO:0000313" key="3">
    <source>
        <dbReference type="Proteomes" id="UP000807115"/>
    </source>
</evidence>
<feature type="compositionally biased region" description="Low complexity" evidence="1">
    <location>
        <begin position="179"/>
        <end position="193"/>
    </location>
</feature>
<feature type="region of interest" description="Disordered" evidence="1">
    <location>
        <begin position="120"/>
        <end position="209"/>
    </location>
</feature>
<feature type="compositionally biased region" description="Basic and acidic residues" evidence="1">
    <location>
        <begin position="120"/>
        <end position="131"/>
    </location>
</feature>
<comment type="caution">
    <text evidence="2">The sequence shown here is derived from an EMBL/GenBank/DDBJ whole genome shotgun (WGS) entry which is preliminary data.</text>
</comment>
<feature type="region of interest" description="Disordered" evidence="1">
    <location>
        <begin position="59"/>
        <end position="97"/>
    </location>
</feature>
<evidence type="ECO:0000256" key="1">
    <source>
        <dbReference type="SAM" id="MobiDB-lite"/>
    </source>
</evidence>
<accession>A0A921QD83</accession>
<dbReference type="AlphaFoldDB" id="A0A921QD83"/>
<feature type="compositionally biased region" description="Basic residues" evidence="1">
    <location>
        <begin position="59"/>
        <end position="68"/>
    </location>
</feature>
<sequence length="290" mass="31279">MAALDMGLGHQSLSSDIFRWAGWAGQAADTILDPILTYVLNASLAAATRHVVRVLATHGRARRAHRPPPIHFPIRHQTASGRTRTTSQSRERPRSGREELVAALVSNGGHSAGRLHLLREQQGRSESEREASPGPSRPFAPTRRQAVAAAPEAADGLGRVVGQTEAEAAAGRGGGEGSRVGQARRGGAAALGARGRGRAGTGGGRAGPVLRLPARVRDHRHRRDRLHLRVHQPAAGVRDRRLRQRPVRADPGLLRLHRHPDLRVSVVQGCADGEQRSRGARPQRRIPVKR</sequence>
<dbReference type="Proteomes" id="UP000807115">
    <property type="component" value="Chromosome 9"/>
</dbReference>
<dbReference type="EMBL" id="CM027688">
    <property type="protein sequence ID" value="KAG0518602.1"/>
    <property type="molecule type" value="Genomic_DNA"/>
</dbReference>
<proteinExistence type="predicted"/>
<protein>
    <submittedName>
        <fullName evidence="2">Uncharacterized protein</fullName>
    </submittedName>
</protein>
<gene>
    <name evidence="2" type="ORF">BDA96_09G189900</name>
</gene>
<feature type="compositionally biased region" description="Basic residues" evidence="1">
    <location>
        <begin position="278"/>
        <end position="290"/>
    </location>
</feature>
<reference evidence="2" key="1">
    <citation type="journal article" date="2019" name="BMC Genomics">
        <title>A new reference genome for Sorghum bicolor reveals high levels of sequence similarity between sweet and grain genotypes: implications for the genetics of sugar metabolism.</title>
        <authorList>
            <person name="Cooper E.A."/>
            <person name="Brenton Z.W."/>
            <person name="Flinn B.S."/>
            <person name="Jenkins J."/>
            <person name="Shu S."/>
            <person name="Flowers D."/>
            <person name="Luo F."/>
            <person name="Wang Y."/>
            <person name="Xia P."/>
            <person name="Barry K."/>
            <person name="Daum C."/>
            <person name="Lipzen A."/>
            <person name="Yoshinaga Y."/>
            <person name="Schmutz J."/>
            <person name="Saski C."/>
            <person name="Vermerris W."/>
            <person name="Kresovich S."/>
        </authorList>
    </citation>
    <scope>NUCLEOTIDE SEQUENCE</scope>
</reference>
<evidence type="ECO:0000313" key="2">
    <source>
        <dbReference type="EMBL" id="KAG0518602.1"/>
    </source>
</evidence>